<feature type="transmembrane region" description="Helical" evidence="1">
    <location>
        <begin position="79"/>
        <end position="100"/>
    </location>
</feature>
<name>A0A1I5T390_9PSED</name>
<feature type="transmembrane region" description="Helical" evidence="1">
    <location>
        <begin position="39"/>
        <end position="58"/>
    </location>
</feature>
<feature type="domain" description="Chlorhexidine efflux transporter" evidence="2">
    <location>
        <begin position="6"/>
        <end position="68"/>
    </location>
</feature>
<dbReference type="OrthoDB" id="1631120at2"/>
<proteinExistence type="predicted"/>
<accession>A0A1I5T390</accession>
<keyword evidence="1" id="KW-0812">Transmembrane</keyword>
<dbReference type="RefSeq" id="WP_090502205.1">
    <property type="nucleotide sequence ID" value="NZ_FOWX01000018.1"/>
</dbReference>
<evidence type="ECO:0000259" key="2">
    <source>
        <dbReference type="Pfam" id="PF05232"/>
    </source>
</evidence>
<gene>
    <name evidence="3" type="ORF">SAMN05216190_11872</name>
</gene>
<sequence length="155" mass="17969">MSAEKNLNERIFQALGFEILAIVLCTPLLAWLMEADWQTMGVVTLANCLIALAWNVLFNRLFDRLRRRRGIALSVPVRITHAMLFEGGLLVLCVPFAAWWLGIGLFAAFMLDVGLLLFFLPYTYLYHWAYDALREPAQRWYGRRRSRRWPSSKGC</sequence>
<keyword evidence="1" id="KW-1133">Transmembrane helix</keyword>
<dbReference type="InterPro" id="IPR007896">
    <property type="entry name" value="BTP_bacteria"/>
</dbReference>
<dbReference type="InterPro" id="IPR058208">
    <property type="entry name" value="PACE"/>
</dbReference>
<evidence type="ECO:0000256" key="1">
    <source>
        <dbReference type="SAM" id="Phobius"/>
    </source>
</evidence>
<reference evidence="4" key="1">
    <citation type="submission" date="2016-10" db="EMBL/GenBank/DDBJ databases">
        <authorList>
            <person name="Varghese N."/>
            <person name="Submissions S."/>
        </authorList>
    </citation>
    <scope>NUCLEOTIDE SEQUENCE [LARGE SCALE GENOMIC DNA]</scope>
    <source>
        <strain evidence="4">DSM 17834</strain>
    </source>
</reference>
<evidence type="ECO:0000313" key="4">
    <source>
        <dbReference type="Proteomes" id="UP000198784"/>
    </source>
</evidence>
<dbReference type="NCBIfam" id="NF033664">
    <property type="entry name" value="PACE_transport"/>
    <property type="match status" value="1"/>
</dbReference>
<feature type="transmembrane region" description="Helical" evidence="1">
    <location>
        <begin position="106"/>
        <end position="125"/>
    </location>
</feature>
<organism evidence="3 4">
    <name type="scientific">Pseudomonas borbori</name>
    <dbReference type="NCBI Taxonomy" id="289003"/>
    <lineage>
        <taxon>Bacteria</taxon>
        <taxon>Pseudomonadati</taxon>
        <taxon>Pseudomonadota</taxon>
        <taxon>Gammaproteobacteria</taxon>
        <taxon>Pseudomonadales</taxon>
        <taxon>Pseudomonadaceae</taxon>
        <taxon>Pseudomonas</taxon>
    </lineage>
</organism>
<dbReference type="Pfam" id="PF05232">
    <property type="entry name" value="BTP"/>
    <property type="match status" value="2"/>
</dbReference>
<dbReference type="Proteomes" id="UP000198784">
    <property type="component" value="Unassembled WGS sequence"/>
</dbReference>
<keyword evidence="4" id="KW-1185">Reference proteome</keyword>
<dbReference type="EMBL" id="FOWX01000018">
    <property type="protein sequence ID" value="SFP77534.1"/>
    <property type="molecule type" value="Genomic_DNA"/>
</dbReference>
<feature type="transmembrane region" description="Helical" evidence="1">
    <location>
        <begin position="12"/>
        <end position="33"/>
    </location>
</feature>
<keyword evidence="1" id="KW-0472">Membrane</keyword>
<dbReference type="NCBIfam" id="NF033665">
    <property type="entry name" value="PACE_efflu_PCE"/>
    <property type="match status" value="1"/>
</dbReference>
<evidence type="ECO:0000313" key="3">
    <source>
        <dbReference type="EMBL" id="SFP77534.1"/>
    </source>
</evidence>
<protein>
    <submittedName>
        <fullName evidence="3">Uncharacterized membrane protein</fullName>
    </submittedName>
</protein>
<dbReference type="AlphaFoldDB" id="A0A1I5T390"/>
<feature type="domain" description="Chlorhexidine efflux transporter" evidence="2">
    <location>
        <begin position="74"/>
        <end position="134"/>
    </location>
</feature>